<dbReference type="EMBL" id="BGZK01002631">
    <property type="protein sequence ID" value="GBP95448.1"/>
    <property type="molecule type" value="Genomic_DNA"/>
</dbReference>
<sequence length="114" mass="12521">MSAINSVTITEPPARDGIIVLSAPPLARFRVRHIPKNVLLEASRNAAPDAAGGCWRALSPARPESLYELFTILAMRIGESAQIFLSIPPCRFPVRRDTSSFGPARPVELWPRDT</sequence>
<organism evidence="1 2">
    <name type="scientific">Eumeta variegata</name>
    <name type="common">Bagworm moth</name>
    <name type="synonym">Eumeta japonica</name>
    <dbReference type="NCBI Taxonomy" id="151549"/>
    <lineage>
        <taxon>Eukaryota</taxon>
        <taxon>Metazoa</taxon>
        <taxon>Ecdysozoa</taxon>
        <taxon>Arthropoda</taxon>
        <taxon>Hexapoda</taxon>
        <taxon>Insecta</taxon>
        <taxon>Pterygota</taxon>
        <taxon>Neoptera</taxon>
        <taxon>Endopterygota</taxon>
        <taxon>Lepidoptera</taxon>
        <taxon>Glossata</taxon>
        <taxon>Ditrysia</taxon>
        <taxon>Tineoidea</taxon>
        <taxon>Psychidae</taxon>
        <taxon>Oiketicinae</taxon>
        <taxon>Eumeta</taxon>
    </lineage>
</organism>
<gene>
    <name evidence="1" type="ORF">EVAR_100003_1</name>
</gene>
<protein>
    <submittedName>
        <fullName evidence="1">Uncharacterized protein</fullName>
    </submittedName>
</protein>
<keyword evidence="2" id="KW-1185">Reference proteome</keyword>
<dbReference type="AlphaFoldDB" id="A0A4C2A5S1"/>
<evidence type="ECO:0000313" key="2">
    <source>
        <dbReference type="Proteomes" id="UP000299102"/>
    </source>
</evidence>
<name>A0A4C2A5S1_EUMVA</name>
<reference evidence="1 2" key="1">
    <citation type="journal article" date="2019" name="Commun. Biol.">
        <title>The bagworm genome reveals a unique fibroin gene that provides high tensile strength.</title>
        <authorList>
            <person name="Kono N."/>
            <person name="Nakamura H."/>
            <person name="Ohtoshi R."/>
            <person name="Tomita M."/>
            <person name="Numata K."/>
            <person name="Arakawa K."/>
        </authorList>
    </citation>
    <scope>NUCLEOTIDE SEQUENCE [LARGE SCALE GENOMIC DNA]</scope>
</reference>
<evidence type="ECO:0000313" key="1">
    <source>
        <dbReference type="EMBL" id="GBP95448.1"/>
    </source>
</evidence>
<dbReference type="Proteomes" id="UP000299102">
    <property type="component" value="Unassembled WGS sequence"/>
</dbReference>
<comment type="caution">
    <text evidence="1">The sequence shown here is derived from an EMBL/GenBank/DDBJ whole genome shotgun (WGS) entry which is preliminary data.</text>
</comment>
<accession>A0A4C2A5S1</accession>
<proteinExistence type="predicted"/>